<dbReference type="EMBL" id="CATOUU010000967">
    <property type="protein sequence ID" value="CAI9963402.1"/>
    <property type="molecule type" value="Genomic_DNA"/>
</dbReference>
<organism evidence="1">
    <name type="scientific">Hexamita inflata</name>
    <dbReference type="NCBI Taxonomy" id="28002"/>
    <lineage>
        <taxon>Eukaryota</taxon>
        <taxon>Metamonada</taxon>
        <taxon>Diplomonadida</taxon>
        <taxon>Hexamitidae</taxon>
        <taxon>Hexamitinae</taxon>
        <taxon>Hexamita</taxon>
    </lineage>
</organism>
<sequence>MTANRMRIIALKNQPSIPIEDLDLQKLQTFQDGSSSNPRFNPCQIMNILNQAMFKGLTQLQAPVQQTPATAQFAPILSKSPLELPVPFSNEPKSSSSFDSFKYYEKEPVDKISGGYTCRTVQDIAQDIVMQISACKQVIKMSNDDSKLTNQYMKLMDVSKKLSDFLQIEYMDLPTPTLVLDSICDYFKKVYKCHACVTERSDIKCFSRLQALQREFVCVVGGIYEHQLQAKSVQKRLE</sequence>
<dbReference type="EMBL" id="CAXDID020000068">
    <property type="protein sequence ID" value="CAL6013516.1"/>
    <property type="molecule type" value="Genomic_DNA"/>
</dbReference>
<dbReference type="Proteomes" id="UP001642409">
    <property type="component" value="Unassembled WGS sequence"/>
</dbReference>
<evidence type="ECO:0000313" key="4">
    <source>
        <dbReference type="EMBL" id="CAL6013516.1"/>
    </source>
</evidence>
<evidence type="ECO:0000313" key="1">
    <source>
        <dbReference type="EMBL" id="CAI9948794.1"/>
    </source>
</evidence>
<protein>
    <submittedName>
        <fullName evidence="3">Hypothetical_protein</fullName>
    </submittedName>
</protein>
<reference evidence="3 5" key="2">
    <citation type="submission" date="2024-07" db="EMBL/GenBank/DDBJ databases">
        <authorList>
            <person name="Akdeniz Z."/>
        </authorList>
    </citation>
    <scope>NUCLEOTIDE SEQUENCE [LARGE SCALE GENOMIC DNA]</scope>
</reference>
<comment type="caution">
    <text evidence="1">The sequence shown here is derived from an EMBL/GenBank/DDBJ whole genome shotgun (WGS) entry which is preliminary data.</text>
</comment>
<evidence type="ECO:0000313" key="5">
    <source>
        <dbReference type="Proteomes" id="UP001642409"/>
    </source>
</evidence>
<dbReference type="AlphaFoldDB" id="A0AA86PYQ7"/>
<name>A0AA86PYQ7_9EUKA</name>
<accession>A0AA86PYQ7</accession>
<keyword evidence="5" id="KW-1185">Reference proteome</keyword>
<gene>
    <name evidence="3" type="ORF">HINF_LOCUS21176</name>
    <name evidence="4" type="ORF">HINF_LOCUS23828</name>
    <name evidence="1" type="ORF">HINF_LOCUS36439</name>
    <name evidence="2" type="ORF">HINF_LOCUS51047</name>
</gene>
<proteinExistence type="predicted"/>
<dbReference type="EMBL" id="CAXDID020000057">
    <property type="protein sequence ID" value="CAL6008549.1"/>
    <property type="molecule type" value="Genomic_DNA"/>
</dbReference>
<dbReference type="EMBL" id="CATOUU010000790">
    <property type="protein sequence ID" value="CAI9948794.1"/>
    <property type="molecule type" value="Genomic_DNA"/>
</dbReference>
<reference evidence="1" key="1">
    <citation type="submission" date="2023-06" db="EMBL/GenBank/DDBJ databases">
        <authorList>
            <person name="Kurt Z."/>
        </authorList>
    </citation>
    <scope>NUCLEOTIDE SEQUENCE</scope>
</reference>
<evidence type="ECO:0000313" key="2">
    <source>
        <dbReference type="EMBL" id="CAI9963402.1"/>
    </source>
</evidence>
<evidence type="ECO:0000313" key="3">
    <source>
        <dbReference type="EMBL" id="CAL6008549.1"/>
    </source>
</evidence>